<organism evidence="2 3">
    <name type="scientific">Conoideocrella luteorostrata</name>
    <dbReference type="NCBI Taxonomy" id="1105319"/>
    <lineage>
        <taxon>Eukaryota</taxon>
        <taxon>Fungi</taxon>
        <taxon>Dikarya</taxon>
        <taxon>Ascomycota</taxon>
        <taxon>Pezizomycotina</taxon>
        <taxon>Sordariomycetes</taxon>
        <taxon>Hypocreomycetidae</taxon>
        <taxon>Hypocreales</taxon>
        <taxon>Clavicipitaceae</taxon>
        <taxon>Conoideocrella</taxon>
    </lineage>
</organism>
<accession>A0AAJ0CE11</accession>
<proteinExistence type="predicted"/>
<evidence type="ECO:0000313" key="3">
    <source>
        <dbReference type="Proteomes" id="UP001251528"/>
    </source>
</evidence>
<evidence type="ECO:0008006" key="4">
    <source>
        <dbReference type="Google" id="ProtNLM"/>
    </source>
</evidence>
<dbReference type="Pfam" id="PF11951">
    <property type="entry name" value="Fungal_trans_2"/>
    <property type="match status" value="1"/>
</dbReference>
<evidence type="ECO:0000313" key="2">
    <source>
        <dbReference type="EMBL" id="KAK2589879.1"/>
    </source>
</evidence>
<dbReference type="InterPro" id="IPR021858">
    <property type="entry name" value="Fun_TF"/>
</dbReference>
<dbReference type="InterPro" id="IPR053157">
    <property type="entry name" value="Sterol_Uptake_Regulator"/>
</dbReference>
<protein>
    <recommendedName>
        <fullName evidence="4">C6 transcription factor</fullName>
    </recommendedName>
</protein>
<dbReference type="GO" id="GO:0001228">
    <property type="term" value="F:DNA-binding transcription activator activity, RNA polymerase II-specific"/>
    <property type="evidence" value="ECO:0007669"/>
    <property type="project" value="TreeGrafter"/>
</dbReference>
<dbReference type="EMBL" id="JASWJB010000534">
    <property type="protein sequence ID" value="KAK2589879.1"/>
    <property type="molecule type" value="Genomic_DNA"/>
</dbReference>
<sequence length="339" mass="38444">MAKSSPGARLASEPPRLLAVETRERRYREMRLLHYFTVAVCPTFPGVYLDEVRKIWSVDVPVMAMDYEPLLNAMMGLAILHMTYTDNTSGLLHQHQLLSHGAEYLEATLQEHRKALDSLDRKNADPASFTSVILSFHAFASLRERPIQPYHPPLQWLQMSKGVQNVFKITRRFVQDDPKAKINIINASSASFVEPSVIFCEANRNRFPYLLASQPKDSISEEDREVYVDTVCFLGALLGGKEAGEPISQTCRRLIIYPIVWSTRFLELLDSLRPRALLILAHFFGLASTCSDSWWVGDSPRREVLAIEKYLGTEWQSEMAWPLEAIRNSTTPGGLETTS</sequence>
<name>A0AAJ0CE11_9HYPO</name>
<keyword evidence="3" id="KW-1185">Reference proteome</keyword>
<dbReference type="PANTHER" id="PTHR47784">
    <property type="entry name" value="STEROL UPTAKE CONTROL PROTEIN 2"/>
    <property type="match status" value="1"/>
</dbReference>
<dbReference type="PANTHER" id="PTHR47784:SF5">
    <property type="entry name" value="STEROL UPTAKE CONTROL PROTEIN 2"/>
    <property type="match status" value="1"/>
</dbReference>
<reference evidence="2" key="1">
    <citation type="submission" date="2023-06" db="EMBL/GenBank/DDBJ databases">
        <title>Conoideocrella luteorostrata (Hypocreales: Clavicipitaceae), a potential biocontrol fungus for elongate hemlock scale in United States Christmas tree production areas.</title>
        <authorList>
            <person name="Barrett H."/>
            <person name="Lovett B."/>
            <person name="Macias A.M."/>
            <person name="Stajich J.E."/>
            <person name="Kasson M.T."/>
        </authorList>
    </citation>
    <scope>NUCLEOTIDE SEQUENCE</scope>
    <source>
        <strain evidence="2">ARSEF 14590</strain>
    </source>
</reference>
<dbReference type="Proteomes" id="UP001251528">
    <property type="component" value="Unassembled WGS sequence"/>
</dbReference>
<gene>
    <name evidence="2" type="ORF">QQS21_012443</name>
</gene>
<keyword evidence="1" id="KW-0539">Nucleus</keyword>
<evidence type="ECO:0000256" key="1">
    <source>
        <dbReference type="ARBA" id="ARBA00023242"/>
    </source>
</evidence>
<comment type="caution">
    <text evidence="2">The sequence shown here is derived from an EMBL/GenBank/DDBJ whole genome shotgun (WGS) entry which is preliminary data.</text>
</comment>
<dbReference type="AlphaFoldDB" id="A0AAJ0CE11"/>